<dbReference type="PROSITE" id="PS50082">
    <property type="entry name" value="WD_REPEATS_2"/>
    <property type="match status" value="2"/>
</dbReference>
<name>A0A8J2TBI8_ZYGB2</name>
<evidence type="ECO:0000256" key="1">
    <source>
        <dbReference type="ARBA" id="ARBA00022574"/>
    </source>
</evidence>
<dbReference type="InterPro" id="IPR001680">
    <property type="entry name" value="WD40_rpt"/>
</dbReference>
<dbReference type="Proteomes" id="UP000019375">
    <property type="component" value="Unassembled WGS sequence"/>
</dbReference>
<dbReference type="Pfam" id="PF23627">
    <property type="entry name" value="LisH_WDR26"/>
    <property type="match status" value="1"/>
</dbReference>
<organism evidence="4 5">
    <name type="scientific">Zygosaccharomyces bailii (strain CLIB 213 / ATCC 58445 / CBS 680 / BCRC 21525 / NBRC 1098 / NCYC 1416 / NRRL Y-2227)</name>
    <dbReference type="NCBI Taxonomy" id="1333698"/>
    <lineage>
        <taxon>Eukaryota</taxon>
        <taxon>Fungi</taxon>
        <taxon>Dikarya</taxon>
        <taxon>Ascomycota</taxon>
        <taxon>Saccharomycotina</taxon>
        <taxon>Saccharomycetes</taxon>
        <taxon>Saccharomycetales</taxon>
        <taxon>Saccharomycetaceae</taxon>
        <taxon>Zygosaccharomyces</taxon>
    </lineage>
</organism>
<keyword evidence="5" id="KW-1185">Reference proteome</keyword>
<evidence type="ECO:0000313" key="5">
    <source>
        <dbReference type="Proteomes" id="UP000019375"/>
    </source>
</evidence>
<evidence type="ECO:0000256" key="2">
    <source>
        <dbReference type="ARBA" id="ARBA00022737"/>
    </source>
</evidence>
<keyword evidence="2" id="KW-0677">Repeat</keyword>
<dbReference type="Pfam" id="PF00400">
    <property type="entry name" value="WD40"/>
    <property type="match status" value="3"/>
</dbReference>
<feature type="repeat" description="WD" evidence="3">
    <location>
        <begin position="696"/>
        <end position="713"/>
    </location>
</feature>
<dbReference type="AlphaFoldDB" id="A0A8J2TBI8"/>
<gene>
    <name evidence="4" type="ORF">BN860_02080g</name>
</gene>
<dbReference type="InterPro" id="IPR015943">
    <property type="entry name" value="WD40/YVTN_repeat-like_dom_sf"/>
</dbReference>
<evidence type="ECO:0000256" key="3">
    <source>
        <dbReference type="PROSITE-ProRule" id="PRU00221"/>
    </source>
</evidence>
<dbReference type="OrthoDB" id="972532at2759"/>
<dbReference type="InterPro" id="IPR006594">
    <property type="entry name" value="LisH"/>
</dbReference>
<dbReference type="GO" id="GO:0043161">
    <property type="term" value="P:proteasome-mediated ubiquitin-dependent protein catabolic process"/>
    <property type="evidence" value="ECO:0007669"/>
    <property type="project" value="TreeGrafter"/>
</dbReference>
<evidence type="ECO:0000313" key="4">
    <source>
        <dbReference type="EMBL" id="CDF91828.1"/>
    </source>
</evidence>
<proteinExistence type="predicted"/>
<dbReference type="PANTHER" id="PTHR22838">
    <property type="entry name" value="WD REPEAT PROTEIN 26-RELATED"/>
    <property type="match status" value="1"/>
</dbReference>
<dbReference type="Gene3D" id="2.130.10.10">
    <property type="entry name" value="YVTN repeat-like/Quinoprotein amine dehydrogenase"/>
    <property type="match status" value="2"/>
</dbReference>
<dbReference type="SMART" id="SM00320">
    <property type="entry name" value="WD40"/>
    <property type="match status" value="5"/>
</dbReference>
<dbReference type="SUPFAM" id="SSF50978">
    <property type="entry name" value="WD40 repeat-like"/>
    <property type="match status" value="1"/>
</dbReference>
<reference evidence="5" key="1">
    <citation type="journal article" date="2013" name="Genome Announc.">
        <title>Genome sequence of the food spoilage yeast Zygosaccharomyces bailii CLIB 213(T).</title>
        <authorList>
            <person name="Galeote V."/>
            <person name="Bigey F."/>
            <person name="Devillers H."/>
            <person name="Neuveglise C."/>
            <person name="Dequin S."/>
        </authorList>
    </citation>
    <scope>NUCLEOTIDE SEQUENCE [LARGE SCALE GENOMIC DNA]</scope>
    <source>
        <strain evidence="5">CLIB 213 / ATCC 58445 / CBS 680 / CCRC 21525 / NBRC 1098 / NCYC 1416 / NRRL Y-2227</strain>
    </source>
</reference>
<dbReference type="PANTHER" id="PTHR22838:SF0">
    <property type="entry name" value="WD REPEAT-CONTAINING PROTEIN 26"/>
    <property type="match status" value="1"/>
</dbReference>
<sequence length="774" mass="87146">MPLSYGLAADNDNPDVFMPTYSGKRKRSRVSSTESGLSNYTHGDTNSLNLFDKEQLAKLLIHALRELGYENSALTLQRESGGIQVESTVVQKLFNIIRTGKYERVTLALLSQLPSKYGTLFIDGIQDSSKSFGGKFGSVAGELHSANDEEGSMKIENIISQGTDWQKIVVKMEQELKNFENLLQVTGKTLHSQTAVQLITIVEIMVLINREIFVELVFDQNDSPSAVLFLRNILRKYIQLWDSLLSLENEFLDDDATFTPENLLRELTTVLTSPVESSQRSSMWKGSLARSRETLIEEISDYVNPNDLVPRGRLLTLLKQAIRYQRSQDVFSISDDNDNDLDDQIGEGNDVKHLEGAGPHHRKFNLLQDNTYNFQQIKFVEEKTLVQNVDEIWYLQFSPNGKYLASASSDSLTDRKIMIYDVENDFQVYKVLAGNDQCILYLSFSPDSRYIVSCPFNEMANIYDIHSKGEPTNINPAVQNGIIAEVIQPIDSFQISGTFSSSGAEANNCGAPPRIWCCDWFHTSEHRGRFIVGSPDREVAIYDMNKKAVLFKLSTSTATSSSSISGLSQTTVEQFPRVHDLKITSDDKYLVLMPHQGNIDVYDLSQFPNNESVDKNEVSMDNVSLPRISHLPVQRRMTCISLPQTQNPESSLSSLLLVSLQSNELQLWDFKEQILLQKYFGQRQEQFIIRSCFGYNNKLIASGSEDGKVFLWDRINGNIVGVLTAHVADRPVPTGSNKKFGKNCNVVVWSPVDKALFASGGDDGYIKIWKVIRE</sequence>
<feature type="repeat" description="WD" evidence="3">
    <location>
        <begin position="753"/>
        <end position="774"/>
    </location>
</feature>
<keyword evidence="1 3" id="KW-0853">WD repeat</keyword>
<dbReference type="EMBL" id="HG316467">
    <property type="protein sequence ID" value="CDF91828.1"/>
    <property type="molecule type" value="Genomic_DNA"/>
</dbReference>
<dbReference type="GO" id="GO:0034657">
    <property type="term" value="C:GID complex"/>
    <property type="evidence" value="ECO:0007669"/>
    <property type="project" value="TreeGrafter"/>
</dbReference>
<dbReference type="InterPro" id="IPR036322">
    <property type="entry name" value="WD40_repeat_dom_sf"/>
</dbReference>
<protein>
    <submittedName>
        <fullName evidence="4">ZYBA0S14-02080g1_1</fullName>
    </submittedName>
</protein>
<dbReference type="InterPro" id="IPR051350">
    <property type="entry name" value="WD_repeat-ST_regulator"/>
</dbReference>
<dbReference type="PROSITE" id="PS50896">
    <property type="entry name" value="LISH"/>
    <property type="match status" value="1"/>
</dbReference>
<accession>A0A8J2TBI8</accession>